<accession>A0A2T2ZS41</accession>
<keyword evidence="3" id="KW-0378">Hydrolase</keyword>
<dbReference type="InterPro" id="IPR000073">
    <property type="entry name" value="AB_hydrolase_1"/>
</dbReference>
<dbReference type="Proteomes" id="UP000241462">
    <property type="component" value="Unassembled WGS sequence"/>
</dbReference>
<dbReference type="OrthoDB" id="446723at2759"/>
<evidence type="ECO:0000259" key="2">
    <source>
        <dbReference type="Pfam" id="PF00561"/>
    </source>
</evidence>
<dbReference type="PANTHER" id="PTHR12277:SF81">
    <property type="entry name" value="PROTEIN ABHD13"/>
    <property type="match status" value="1"/>
</dbReference>
<dbReference type="Pfam" id="PF00561">
    <property type="entry name" value="Abhydrolase_1"/>
    <property type="match status" value="1"/>
</dbReference>
<dbReference type="STRING" id="2025994.A0A2T2ZS41"/>
<feature type="transmembrane region" description="Helical" evidence="1">
    <location>
        <begin position="12"/>
        <end position="36"/>
    </location>
</feature>
<sequence>MSPLKTDASKAYWAFAALGPVALYGIIIGLLGVPFFQRQALYAHKINTLWWNDVKVPEKWGFAKNQVTPFTLPTADGVTLYLWHILPLGTYVQHEAALSRAEPSALHNHASSEAFKLLTEDPEARLIISFHGNAGHVAQNTRAPQYRLLSNMHPKWHVIAIDYRGYGHSTGTPTEEGLITDASTLVDYALSVLNMPPSRILLLGQSLGTAVAAATAEKYSREKDMDFASVVLVASFSSLPTMLANYSLAGFVPLLKPLGAIPSVLNGVLGFVVDKWRSLDRLAALATQTRERDGRLRLTLLAAADDWDIPCVESVKIFDAVARASLQHGHEMDPGRFLEWKDERTDVRDQDAFKITWQGDGDIVIVHEQFAYGGHNDIMVYAPLAQAVMAAFES</sequence>
<keyword evidence="4" id="KW-1185">Reference proteome</keyword>
<dbReference type="Gene3D" id="3.40.50.1820">
    <property type="entry name" value="alpha/beta hydrolase"/>
    <property type="match status" value="1"/>
</dbReference>
<feature type="domain" description="AB hydrolase-1" evidence="2">
    <location>
        <begin position="127"/>
        <end position="237"/>
    </location>
</feature>
<protein>
    <submittedName>
        <fullName evidence="3">Alpha/Beta hydrolase protein</fullName>
    </submittedName>
</protein>
<evidence type="ECO:0000313" key="4">
    <source>
        <dbReference type="Proteomes" id="UP000241462"/>
    </source>
</evidence>
<dbReference type="SUPFAM" id="SSF53474">
    <property type="entry name" value="alpha/beta-Hydrolases"/>
    <property type="match status" value="1"/>
</dbReference>
<evidence type="ECO:0000256" key="1">
    <source>
        <dbReference type="SAM" id="Phobius"/>
    </source>
</evidence>
<dbReference type="GO" id="GO:0016787">
    <property type="term" value="F:hydrolase activity"/>
    <property type="evidence" value="ECO:0007669"/>
    <property type="project" value="UniProtKB-KW"/>
</dbReference>
<name>A0A2T2ZS41_9PEZI</name>
<keyword evidence="1" id="KW-0472">Membrane</keyword>
<gene>
    <name evidence="3" type="ORF">BD289DRAFT_379847</name>
</gene>
<dbReference type="InterPro" id="IPR029058">
    <property type="entry name" value="AB_hydrolase_fold"/>
</dbReference>
<evidence type="ECO:0000313" key="3">
    <source>
        <dbReference type="EMBL" id="PSR74655.1"/>
    </source>
</evidence>
<dbReference type="PANTHER" id="PTHR12277">
    <property type="entry name" value="ALPHA/BETA HYDROLASE DOMAIN-CONTAINING PROTEIN"/>
    <property type="match status" value="1"/>
</dbReference>
<dbReference type="AlphaFoldDB" id="A0A2T2ZS41"/>
<proteinExistence type="predicted"/>
<keyword evidence="1" id="KW-0812">Transmembrane</keyword>
<organism evidence="3 4">
    <name type="scientific">Coniella lustricola</name>
    <dbReference type="NCBI Taxonomy" id="2025994"/>
    <lineage>
        <taxon>Eukaryota</taxon>
        <taxon>Fungi</taxon>
        <taxon>Dikarya</taxon>
        <taxon>Ascomycota</taxon>
        <taxon>Pezizomycotina</taxon>
        <taxon>Sordariomycetes</taxon>
        <taxon>Sordariomycetidae</taxon>
        <taxon>Diaporthales</taxon>
        <taxon>Schizoparmaceae</taxon>
        <taxon>Coniella</taxon>
    </lineage>
</organism>
<reference evidence="3 4" key="1">
    <citation type="journal article" date="2018" name="Mycol. Prog.">
        <title>Coniella lustricola, a new species from submerged detritus.</title>
        <authorList>
            <person name="Raudabaugh D.B."/>
            <person name="Iturriaga T."/>
            <person name="Carver A."/>
            <person name="Mondo S."/>
            <person name="Pangilinan J."/>
            <person name="Lipzen A."/>
            <person name="He G."/>
            <person name="Amirebrahimi M."/>
            <person name="Grigoriev I.V."/>
            <person name="Miller A.N."/>
        </authorList>
    </citation>
    <scope>NUCLEOTIDE SEQUENCE [LARGE SCALE GENOMIC DNA]</scope>
    <source>
        <strain evidence="3 4">B22-T-1</strain>
    </source>
</reference>
<keyword evidence="1" id="KW-1133">Transmembrane helix</keyword>
<dbReference type="EMBL" id="KZ678849">
    <property type="protein sequence ID" value="PSR74655.1"/>
    <property type="molecule type" value="Genomic_DNA"/>
</dbReference>
<dbReference type="InParanoid" id="A0A2T2ZS41"/>